<evidence type="ECO:0000256" key="2">
    <source>
        <dbReference type="ARBA" id="ARBA00022679"/>
    </source>
</evidence>
<dbReference type="KEGG" id="mno:Mnod_3440"/>
<dbReference type="RefSeq" id="WP_015930015.1">
    <property type="nucleotide sequence ID" value="NC_011894.1"/>
</dbReference>
<dbReference type="PANTHER" id="PTHR37418:SF2">
    <property type="entry name" value="3-KETO-5-AMINOHEXANOATE CLEAVAGE ENZYME"/>
    <property type="match status" value="1"/>
</dbReference>
<dbReference type="InterPro" id="IPR013785">
    <property type="entry name" value="Aldolase_TIM"/>
</dbReference>
<keyword evidence="4" id="KW-0862">Zinc</keyword>
<evidence type="ECO:0008006" key="7">
    <source>
        <dbReference type="Google" id="ProtNLM"/>
    </source>
</evidence>
<dbReference type="Gene3D" id="3.20.20.70">
    <property type="entry name" value="Aldolase class I"/>
    <property type="match status" value="1"/>
</dbReference>
<keyword evidence="3" id="KW-0479">Metal-binding</keyword>
<gene>
    <name evidence="5" type="ordered locus">Mnod_3440</name>
</gene>
<keyword evidence="2" id="KW-0808">Transferase</keyword>
<proteinExistence type="predicted"/>
<dbReference type="Proteomes" id="UP000008207">
    <property type="component" value="Chromosome"/>
</dbReference>
<dbReference type="InterPro" id="IPR008567">
    <property type="entry name" value="BKACE"/>
</dbReference>
<evidence type="ECO:0000256" key="3">
    <source>
        <dbReference type="ARBA" id="ARBA00022723"/>
    </source>
</evidence>
<evidence type="ECO:0000313" key="6">
    <source>
        <dbReference type="Proteomes" id="UP000008207"/>
    </source>
</evidence>
<accession>B8IMG7</accession>
<evidence type="ECO:0000256" key="1">
    <source>
        <dbReference type="ARBA" id="ARBA00001947"/>
    </source>
</evidence>
<dbReference type="EMBL" id="CP001349">
    <property type="protein sequence ID" value="ACL58353.1"/>
    <property type="molecule type" value="Genomic_DNA"/>
</dbReference>
<comment type="cofactor">
    <cofactor evidence="1">
        <name>Zn(2+)</name>
        <dbReference type="ChEBI" id="CHEBI:29105"/>
    </cofactor>
</comment>
<dbReference type="GO" id="GO:0043720">
    <property type="term" value="F:3-keto-5-aminohexanoate cleavage activity"/>
    <property type="evidence" value="ECO:0007669"/>
    <property type="project" value="InterPro"/>
</dbReference>
<dbReference type="AlphaFoldDB" id="B8IMG7"/>
<dbReference type="eggNOG" id="COG3246">
    <property type="taxonomic scope" value="Bacteria"/>
</dbReference>
<dbReference type="GO" id="GO:0046872">
    <property type="term" value="F:metal ion binding"/>
    <property type="evidence" value="ECO:0007669"/>
    <property type="project" value="UniProtKB-KW"/>
</dbReference>
<keyword evidence="6" id="KW-1185">Reference proteome</keyword>
<name>B8IMG7_METNO</name>
<protein>
    <recommendedName>
        <fullName evidence="7">3-keto-5-aminohexanoate cleavage enzyme</fullName>
    </recommendedName>
</protein>
<evidence type="ECO:0000256" key="4">
    <source>
        <dbReference type="ARBA" id="ARBA00022833"/>
    </source>
</evidence>
<reference evidence="5 6" key="1">
    <citation type="submission" date="2009-01" db="EMBL/GenBank/DDBJ databases">
        <title>Complete sequence of chromosome of Methylobacterium nodulans ORS 2060.</title>
        <authorList>
            <consortium name="US DOE Joint Genome Institute"/>
            <person name="Lucas S."/>
            <person name="Copeland A."/>
            <person name="Lapidus A."/>
            <person name="Glavina del Rio T."/>
            <person name="Dalin E."/>
            <person name="Tice H."/>
            <person name="Bruce D."/>
            <person name="Goodwin L."/>
            <person name="Pitluck S."/>
            <person name="Sims D."/>
            <person name="Brettin T."/>
            <person name="Detter J.C."/>
            <person name="Han C."/>
            <person name="Larimer F."/>
            <person name="Land M."/>
            <person name="Hauser L."/>
            <person name="Kyrpides N."/>
            <person name="Ivanova N."/>
            <person name="Marx C.J."/>
            <person name="Richardson P."/>
        </authorList>
    </citation>
    <scope>NUCLEOTIDE SEQUENCE [LARGE SCALE GENOMIC DNA]</scope>
    <source>
        <strain evidence="6">LMG 21967 / CNCM I-2342 / ORS 2060</strain>
    </source>
</reference>
<sequence>MQVWIEAALNGPWTRARQPRMPLAVDEIVADGIACARAGAAIIHVHAYDPATGRQIDDPDTYAAIIEGIRGVEDVIVYPTIPFVQSADAFRPGAVEMRFAAIESLGRRGLLEWAVVDPGSINLATFDEAARAEPGSVYLNPGEHVLRGLTLAAQHGFVPSYAVYEPGFLRLGAALARAVPGCPPPLYRFMFSDRFTFGFPPAAYALDAYLELLERTTAGSPWMVAGLGVDVRPLVPHAVARGGHVRVGLEDAPFGTEIGNPALVEEMVQLVEAAGGRPATAAEIRRACPAPGPVRA</sequence>
<organism evidence="5 6">
    <name type="scientific">Methylobacterium nodulans (strain LMG 21967 / CNCM I-2342 / ORS 2060)</name>
    <dbReference type="NCBI Taxonomy" id="460265"/>
    <lineage>
        <taxon>Bacteria</taxon>
        <taxon>Pseudomonadati</taxon>
        <taxon>Pseudomonadota</taxon>
        <taxon>Alphaproteobacteria</taxon>
        <taxon>Hyphomicrobiales</taxon>
        <taxon>Methylobacteriaceae</taxon>
        <taxon>Methylobacterium</taxon>
    </lineage>
</organism>
<dbReference type="OrthoDB" id="9805277at2"/>
<dbReference type="STRING" id="460265.Mnod_3440"/>
<dbReference type="HOGENOM" id="CLU_065536_2_0_5"/>
<evidence type="ECO:0000313" key="5">
    <source>
        <dbReference type="EMBL" id="ACL58353.1"/>
    </source>
</evidence>
<dbReference type="Pfam" id="PF05853">
    <property type="entry name" value="BKACE"/>
    <property type="match status" value="1"/>
</dbReference>
<dbReference type="PANTHER" id="PTHR37418">
    <property type="entry name" value="3-KETO-5-AMINOHEXANOATE CLEAVAGE ENZYME-RELATED"/>
    <property type="match status" value="1"/>
</dbReference>